<evidence type="ECO:0000313" key="2">
    <source>
        <dbReference type="EMBL" id="KAL0168481.1"/>
    </source>
</evidence>
<dbReference type="AlphaFoldDB" id="A0ABD0P5W0"/>
<evidence type="ECO:0000256" key="1">
    <source>
        <dbReference type="SAM" id="Coils"/>
    </source>
</evidence>
<name>A0ABD0P5W0_CIRMR</name>
<keyword evidence="3" id="KW-1185">Reference proteome</keyword>
<feature type="non-terminal residue" evidence="2">
    <location>
        <position position="1"/>
    </location>
</feature>
<dbReference type="PANTHER" id="PTHR11505">
    <property type="entry name" value="L1 TRANSPOSABLE ELEMENT-RELATED"/>
    <property type="match status" value="1"/>
</dbReference>
<protein>
    <recommendedName>
        <fullName evidence="4">Transposase element L1Md-A101/L1Md-A102/L1Md-A2</fullName>
    </recommendedName>
</protein>
<reference evidence="2 3" key="1">
    <citation type="submission" date="2024-05" db="EMBL/GenBank/DDBJ databases">
        <title>Genome sequencing and assembly of Indian major carp, Cirrhinus mrigala (Hamilton, 1822).</title>
        <authorList>
            <person name="Mohindra V."/>
            <person name="Chowdhury L.M."/>
            <person name="Lal K."/>
            <person name="Jena J.K."/>
        </authorList>
    </citation>
    <scope>NUCLEOTIDE SEQUENCE [LARGE SCALE GENOMIC DNA]</scope>
    <source>
        <strain evidence="2">CM1030</strain>
        <tissue evidence="2">Blood</tissue>
    </source>
</reference>
<sequence length="228" mass="26088">NILRYFLREEVHNSLMAVTSEVKAHEERLTSLENVTSEWTTSLQVLEPTVASLRNEIAALQAKCTDLECRSRRSNLRLVGIPEGMEGTQPTKFIAEALQEIFSLCEPPLLARAHRTLAARPAEGQQPRAFVICFHRFDVKEDILRKAIQAKQLKFKDRTVHIFPDFAPEIAKKRAAYYDVKRVLRSRSDVKYGLRGLTGFRITHDGTEHKFDTPAEAMDYVKRHVTTP</sequence>
<comment type="caution">
    <text evidence="2">The sequence shown here is derived from an EMBL/GenBank/DDBJ whole genome shotgun (WGS) entry which is preliminary data.</text>
</comment>
<dbReference type="Gene3D" id="3.30.70.1820">
    <property type="entry name" value="L1 transposable element, RRM domain"/>
    <property type="match status" value="1"/>
</dbReference>
<keyword evidence="1" id="KW-0175">Coiled coil</keyword>
<dbReference type="EMBL" id="JAMKFB020000018">
    <property type="protein sequence ID" value="KAL0168481.1"/>
    <property type="molecule type" value="Genomic_DNA"/>
</dbReference>
<evidence type="ECO:0008006" key="4">
    <source>
        <dbReference type="Google" id="ProtNLM"/>
    </source>
</evidence>
<dbReference type="InterPro" id="IPR004244">
    <property type="entry name" value="Transposase_22"/>
</dbReference>
<organism evidence="2 3">
    <name type="scientific">Cirrhinus mrigala</name>
    <name type="common">Mrigala</name>
    <dbReference type="NCBI Taxonomy" id="683832"/>
    <lineage>
        <taxon>Eukaryota</taxon>
        <taxon>Metazoa</taxon>
        <taxon>Chordata</taxon>
        <taxon>Craniata</taxon>
        <taxon>Vertebrata</taxon>
        <taxon>Euteleostomi</taxon>
        <taxon>Actinopterygii</taxon>
        <taxon>Neopterygii</taxon>
        <taxon>Teleostei</taxon>
        <taxon>Ostariophysi</taxon>
        <taxon>Cypriniformes</taxon>
        <taxon>Cyprinidae</taxon>
        <taxon>Labeoninae</taxon>
        <taxon>Labeonini</taxon>
        <taxon>Cirrhinus</taxon>
    </lineage>
</organism>
<accession>A0ABD0P5W0</accession>
<gene>
    <name evidence="2" type="ORF">M9458_036703</name>
</gene>
<dbReference type="Proteomes" id="UP001529510">
    <property type="component" value="Unassembled WGS sequence"/>
</dbReference>
<proteinExistence type="predicted"/>
<dbReference type="Gene3D" id="1.20.5.340">
    <property type="match status" value="1"/>
</dbReference>
<evidence type="ECO:0000313" key="3">
    <source>
        <dbReference type="Proteomes" id="UP001529510"/>
    </source>
</evidence>
<feature type="coiled-coil region" evidence="1">
    <location>
        <begin position="15"/>
        <end position="70"/>
    </location>
</feature>